<proteinExistence type="predicted"/>
<sequence length="458" mass="50586">MRDFAASDSQSLLQILENVNDVITVRDAETGETLAVSGAVEEVYGYTPEEFRDLPIEAYSAGPPEYSEDRAHELIEEAKRTGESTFEWKAKRADGTEFWVDIDISKTDIDGRAVLVSVIRDVTDRKEHELELERYKRLVSLISDPVFTFDGEDRIDYVNEATLDLTGYSREELIGAHPTKLALSSTTSREHLEAIHGLQGSEQDSVRLEGTITRADGSERTVESHMALLPPRGDASFGGAVGVARDITRRKHREEKLERFASVLSHDLRNPLNAAMAQLTLLREVEGCDNEYVDTLEDLTDRMAEIIDDVLTLAREGRYVTDPETFPLSAAVEEAWNTVDSPAATLVVADDLGVVEGDRRRVRRLLENLFDNATRHGGETVTVTVDRLDDGFAVTDDGPGIPAEEREDVFEYGYSTADDGTGFGLNIVAEIVDAHDWDVAVSEGDDGGARFEVTGVSD</sequence>
<dbReference type="SMART" id="SM00388">
    <property type="entry name" value="HisKA"/>
    <property type="match status" value="1"/>
</dbReference>
<dbReference type="Proteomes" id="UP001257060">
    <property type="component" value="Unassembled WGS sequence"/>
</dbReference>
<dbReference type="SMART" id="SM00387">
    <property type="entry name" value="HATPase_c"/>
    <property type="match status" value="1"/>
</dbReference>
<dbReference type="InterPro" id="IPR003594">
    <property type="entry name" value="HATPase_dom"/>
</dbReference>
<evidence type="ECO:0000313" key="10">
    <source>
        <dbReference type="Proteomes" id="UP001257060"/>
    </source>
</evidence>
<evidence type="ECO:0000259" key="7">
    <source>
        <dbReference type="PROSITE" id="PS50112"/>
    </source>
</evidence>
<dbReference type="PROSITE" id="PS50109">
    <property type="entry name" value="HIS_KIN"/>
    <property type="match status" value="1"/>
</dbReference>
<evidence type="ECO:0000256" key="4">
    <source>
        <dbReference type="ARBA" id="ARBA00022777"/>
    </source>
</evidence>
<dbReference type="PANTHER" id="PTHR43711:SF1">
    <property type="entry name" value="HISTIDINE KINASE 1"/>
    <property type="match status" value="1"/>
</dbReference>
<evidence type="ECO:0000256" key="5">
    <source>
        <dbReference type="ARBA" id="ARBA00023012"/>
    </source>
</evidence>
<dbReference type="SMART" id="SM00086">
    <property type="entry name" value="PAC"/>
    <property type="match status" value="2"/>
</dbReference>
<feature type="domain" description="PAS" evidence="7">
    <location>
        <begin position="8"/>
        <end position="51"/>
    </location>
</feature>
<feature type="domain" description="PAC" evidence="8">
    <location>
        <begin position="84"/>
        <end position="134"/>
    </location>
</feature>
<dbReference type="PROSITE" id="PS50113">
    <property type="entry name" value="PAC"/>
    <property type="match status" value="2"/>
</dbReference>
<dbReference type="SUPFAM" id="SSF55874">
    <property type="entry name" value="ATPase domain of HSP90 chaperone/DNA topoisomerase II/histidine kinase"/>
    <property type="match status" value="1"/>
</dbReference>
<keyword evidence="5" id="KW-0902">Two-component regulatory system</keyword>
<dbReference type="InterPro" id="IPR000700">
    <property type="entry name" value="PAS-assoc_C"/>
</dbReference>
<dbReference type="InterPro" id="IPR000014">
    <property type="entry name" value="PAS"/>
</dbReference>
<dbReference type="Gene3D" id="3.30.565.10">
    <property type="entry name" value="Histidine kinase-like ATPase, C-terminal domain"/>
    <property type="match status" value="1"/>
</dbReference>
<keyword evidence="3" id="KW-0808">Transferase</keyword>
<dbReference type="InterPro" id="IPR036890">
    <property type="entry name" value="HATPase_C_sf"/>
</dbReference>
<dbReference type="Pfam" id="PF13426">
    <property type="entry name" value="PAS_9"/>
    <property type="match status" value="1"/>
</dbReference>
<dbReference type="CDD" id="cd00075">
    <property type="entry name" value="HATPase"/>
    <property type="match status" value="1"/>
</dbReference>
<dbReference type="Pfam" id="PF00512">
    <property type="entry name" value="HisKA"/>
    <property type="match status" value="1"/>
</dbReference>
<feature type="domain" description="PAC" evidence="8">
    <location>
        <begin position="206"/>
        <end position="259"/>
    </location>
</feature>
<evidence type="ECO:0000256" key="1">
    <source>
        <dbReference type="ARBA" id="ARBA00000085"/>
    </source>
</evidence>
<feature type="domain" description="PAS" evidence="7">
    <location>
        <begin position="131"/>
        <end position="175"/>
    </location>
</feature>
<dbReference type="InterPro" id="IPR036097">
    <property type="entry name" value="HisK_dim/P_sf"/>
</dbReference>
<name>A0ABU2GC68_9EURY</name>
<dbReference type="GO" id="GO:0016301">
    <property type="term" value="F:kinase activity"/>
    <property type="evidence" value="ECO:0007669"/>
    <property type="project" value="UniProtKB-KW"/>
</dbReference>
<dbReference type="EC" id="2.7.13.3" evidence="2"/>
<dbReference type="InterPro" id="IPR035965">
    <property type="entry name" value="PAS-like_dom_sf"/>
</dbReference>
<evidence type="ECO:0000259" key="8">
    <source>
        <dbReference type="PROSITE" id="PS50113"/>
    </source>
</evidence>
<dbReference type="Pfam" id="PF02518">
    <property type="entry name" value="HATPase_c"/>
    <property type="match status" value="1"/>
</dbReference>
<comment type="catalytic activity">
    <reaction evidence="1">
        <text>ATP + protein L-histidine = ADP + protein N-phospho-L-histidine.</text>
        <dbReference type="EC" id="2.7.13.3"/>
    </reaction>
</comment>
<dbReference type="InterPro" id="IPR003661">
    <property type="entry name" value="HisK_dim/P_dom"/>
</dbReference>
<dbReference type="Gene3D" id="3.30.450.20">
    <property type="entry name" value="PAS domain"/>
    <property type="match status" value="2"/>
</dbReference>
<dbReference type="InterPro" id="IPR005467">
    <property type="entry name" value="His_kinase_dom"/>
</dbReference>
<dbReference type="NCBIfam" id="TIGR00229">
    <property type="entry name" value="sensory_box"/>
    <property type="match status" value="2"/>
</dbReference>
<dbReference type="CDD" id="cd00082">
    <property type="entry name" value="HisKA"/>
    <property type="match status" value="1"/>
</dbReference>
<evidence type="ECO:0000259" key="6">
    <source>
        <dbReference type="PROSITE" id="PS50109"/>
    </source>
</evidence>
<organism evidence="9 10">
    <name type="scientific">Halogeometricum salsisoli</name>
    <dbReference type="NCBI Taxonomy" id="2950536"/>
    <lineage>
        <taxon>Archaea</taxon>
        <taxon>Methanobacteriati</taxon>
        <taxon>Methanobacteriota</taxon>
        <taxon>Stenosarchaea group</taxon>
        <taxon>Halobacteria</taxon>
        <taxon>Halobacteriales</taxon>
        <taxon>Haloferacaceae</taxon>
        <taxon>Halogeometricum</taxon>
    </lineage>
</organism>
<dbReference type="SUPFAM" id="SSF55785">
    <property type="entry name" value="PYP-like sensor domain (PAS domain)"/>
    <property type="match status" value="2"/>
</dbReference>
<comment type="caution">
    <text evidence="9">The sequence shown here is derived from an EMBL/GenBank/DDBJ whole genome shotgun (WGS) entry which is preliminary data.</text>
</comment>
<dbReference type="PANTHER" id="PTHR43711">
    <property type="entry name" value="TWO-COMPONENT HISTIDINE KINASE"/>
    <property type="match status" value="1"/>
</dbReference>
<dbReference type="PROSITE" id="PS50112">
    <property type="entry name" value="PAS"/>
    <property type="match status" value="2"/>
</dbReference>
<dbReference type="CDD" id="cd00130">
    <property type="entry name" value="PAS"/>
    <property type="match status" value="2"/>
</dbReference>
<evidence type="ECO:0000313" key="9">
    <source>
        <dbReference type="EMBL" id="MDS0298056.1"/>
    </source>
</evidence>
<evidence type="ECO:0000256" key="2">
    <source>
        <dbReference type="ARBA" id="ARBA00012438"/>
    </source>
</evidence>
<protein>
    <recommendedName>
        <fullName evidence="2">histidine kinase</fullName>
        <ecNumber evidence="2">2.7.13.3</ecNumber>
    </recommendedName>
</protein>
<accession>A0ABU2GC68</accession>
<evidence type="ECO:0000256" key="3">
    <source>
        <dbReference type="ARBA" id="ARBA00022679"/>
    </source>
</evidence>
<dbReference type="SUPFAM" id="SSF47384">
    <property type="entry name" value="Homodimeric domain of signal transducing histidine kinase"/>
    <property type="match status" value="1"/>
</dbReference>
<keyword evidence="4 9" id="KW-0418">Kinase</keyword>
<dbReference type="InterPro" id="IPR013767">
    <property type="entry name" value="PAS_fold"/>
</dbReference>
<dbReference type="Pfam" id="PF00989">
    <property type="entry name" value="PAS"/>
    <property type="match status" value="1"/>
</dbReference>
<dbReference type="SMART" id="SM00091">
    <property type="entry name" value="PAS"/>
    <property type="match status" value="2"/>
</dbReference>
<reference evidence="9 10" key="1">
    <citation type="submission" date="2022-06" db="EMBL/GenBank/DDBJ databases">
        <title>Halogeometricum sp. a new haloarchaeum isolate from saline soil.</title>
        <authorList>
            <person name="Strakova D."/>
            <person name="Galisteo C."/>
            <person name="Sanchez-Porro C."/>
            <person name="Ventosa A."/>
        </authorList>
    </citation>
    <scope>NUCLEOTIDE SEQUENCE [LARGE SCALE GENOMIC DNA]</scope>
    <source>
        <strain evidence="9 10">S1BR25-6</strain>
    </source>
</reference>
<dbReference type="EMBL" id="JAMQOP010000001">
    <property type="protein sequence ID" value="MDS0298056.1"/>
    <property type="molecule type" value="Genomic_DNA"/>
</dbReference>
<dbReference type="RefSeq" id="WP_310922878.1">
    <property type="nucleotide sequence ID" value="NZ_JAMQOP010000001.1"/>
</dbReference>
<feature type="domain" description="Histidine kinase" evidence="6">
    <location>
        <begin position="263"/>
        <end position="454"/>
    </location>
</feature>
<dbReference type="InterPro" id="IPR050736">
    <property type="entry name" value="Sensor_HK_Regulatory"/>
</dbReference>
<dbReference type="InterPro" id="IPR001610">
    <property type="entry name" value="PAC"/>
</dbReference>
<keyword evidence="10" id="KW-1185">Reference proteome</keyword>
<gene>
    <name evidence="9" type="ORF">NDI76_04815</name>
</gene>
<dbReference type="Gene3D" id="1.10.287.130">
    <property type="match status" value="1"/>
</dbReference>